<evidence type="ECO:0000313" key="2">
    <source>
        <dbReference type="Proteomes" id="UP000027395"/>
    </source>
</evidence>
<dbReference type="eggNOG" id="ENOG5032VY6">
    <property type="taxonomic scope" value="Bacteria"/>
</dbReference>
<dbReference type="RefSeq" id="WP_042152028.1">
    <property type="nucleotide sequence ID" value="NZ_CM002803.1"/>
</dbReference>
<dbReference type="SUPFAM" id="SSF160945">
    <property type="entry name" value="PH0156-like"/>
    <property type="match status" value="1"/>
</dbReference>
<evidence type="ECO:0008006" key="3">
    <source>
        <dbReference type="Google" id="ProtNLM"/>
    </source>
</evidence>
<dbReference type="PATRIC" id="fig|388467.6.peg.624"/>
<organism evidence="1 2">
    <name type="scientific">Planktothrix agardhii (strain NIVA-CYA 126/8)</name>
    <dbReference type="NCBI Taxonomy" id="388467"/>
    <lineage>
        <taxon>Bacteria</taxon>
        <taxon>Bacillati</taxon>
        <taxon>Cyanobacteriota</taxon>
        <taxon>Cyanophyceae</taxon>
        <taxon>Oscillatoriophycideae</taxon>
        <taxon>Oscillatoriales</taxon>
        <taxon>Microcoleaceae</taxon>
        <taxon>Planktothrix</taxon>
    </lineage>
</organism>
<protein>
    <recommendedName>
        <fullName evidence="3">DUF3226 domain-containing protein</fullName>
    </recommendedName>
</protein>
<name>A0A073CC36_PLAA1</name>
<dbReference type="HOGENOM" id="CLU_1068791_0_0_3"/>
<dbReference type="Pfam" id="PF11536">
    <property type="entry name" value="DUF3226"/>
    <property type="match status" value="1"/>
</dbReference>
<dbReference type="AlphaFoldDB" id="A0A073CC36"/>
<dbReference type="InterPro" id="IPR024508">
    <property type="entry name" value="DUF3226"/>
</dbReference>
<evidence type="ECO:0000313" key="1">
    <source>
        <dbReference type="EMBL" id="KEI65854.1"/>
    </source>
</evidence>
<sequence>MSRYALIGVEGNHDQAFLEKILRKLLGFSKLEDQKIREDLFWEKFIPKYPAKSLKLHTRLDMPTILYKDDLLVGIYGGEGSKLIQNLGDKLSNISDYSSLLSAFGIVADADKNTPNQVVTTYHNGLKEYFPDFPNQLNEIGSVTDSKPKLGIYILPDNTNQGVLDTLLCTCGEVAYPEYMQRAKDYINQFSETETKKLGWKPFDKEKATIATVVSVLKPGKTNTVSIADNAWISLETQNHIPKLSNLSNFLARLLDLKSVS</sequence>
<dbReference type="EMBL" id="CM002803">
    <property type="protein sequence ID" value="KEI65854.1"/>
    <property type="molecule type" value="Genomic_DNA"/>
</dbReference>
<dbReference type="STRING" id="388467.A19Y_0683"/>
<gene>
    <name evidence="1" type="ORF">A19Y_0683</name>
</gene>
<reference evidence="1 2" key="1">
    <citation type="journal article" date="2014" name="Appl. Environ. Microbiol.">
        <title>Elucidation of insertion elements encoded on plasmids and in vitro construction of shuttle vectors from the toxic cyanobacterium Planktothrix.</title>
        <authorList>
            <person name="Christiansen G."/>
            <person name="Goesmann A."/>
            <person name="Kurmayer R."/>
        </authorList>
    </citation>
    <scope>NUCLEOTIDE SEQUENCE [LARGE SCALE GENOMIC DNA]</scope>
    <source>
        <strain evidence="1 2">NIVA-CYA 126/8</strain>
    </source>
</reference>
<proteinExistence type="predicted"/>
<accession>A0A073CC36</accession>
<dbReference type="Proteomes" id="UP000027395">
    <property type="component" value="Chromosome"/>
</dbReference>
<keyword evidence="2" id="KW-1185">Reference proteome</keyword>